<accession>A0ABN8B9A6</accession>
<name>A0ABN8B9A6_CHISP</name>
<dbReference type="Pfam" id="PF00106">
    <property type="entry name" value="adh_short"/>
    <property type="match status" value="1"/>
</dbReference>
<evidence type="ECO:0000313" key="5">
    <source>
        <dbReference type="Proteomes" id="UP001153292"/>
    </source>
</evidence>
<evidence type="ECO:0000256" key="3">
    <source>
        <dbReference type="RuleBase" id="RU000363"/>
    </source>
</evidence>
<dbReference type="EMBL" id="OU963897">
    <property type="protein sequence ID" value="CAH0405164.1"/>
    <property type="molecule type" value="Genomic_DNA"/>
</dbReference>
<dbReference type="InterPro" id="IPR036291">
    <property type="entry name" value="NAD(P)-bd_dom_sf"/>
</dbReference>
<dbReference type="PANTHER" id="PTHR24322:SF736">
    <property type="entry name" value="RETINOL DEHYDROGENASE 10"/>
    <property type="match status" value="1"/>
</dbReference>
<keyword evidence="5" id="KW-1185">Reference proteome</keyword>
<dbReference type="Proteomes" id="UP001153292">
    <property type="component" value="Chromosome 4"/>
</dbReference>
<comment type="similarity">
    <text evidence="1 3">Belongs to the short-chain dehydrogenases/reductases (SDR) family.</text>
</comment>
<dbReference type="InterPro" id="IPR002347">
    <property type="entry name" value="SDR_fam"/>
</dbReference>
<reference evidence="4" key="1">
    <citation type="submission" date="2021-12" db="EMBL/GenBank/DDBJ databases">
        <authorList>
            <person name="King R."/>
        </authorList>
    </citation>
    <scope>NUCLEOTIDE SEQUENCE</scope>
</reference>
<dbReference type="PRINTS" id="PR00081">
    <property type="entry name" value="GDHRDH"/>
</dbReference>
<proteinExistence type="inferred from homology"/>
<dbReference type="PROSITE" id="PS00061">
    <property type="entry name" value="ADH_SHORT"/>
    <property type="match status" value="1"/>
</dbReference>
<dbReference type="Gene3D" id="3.40.50.720">
    <property type="entry name" value="NAD(P)-binding Rossmann-like Domain"/>
    <property type="match status" value="1"/>
</dbReference>
<evidence type="ECO:0000313" key="4">
    <source>
        <dbReference type="EMBL" id="CAH0405164.1"/>
    </source>
</evidence>
<organism evidence="4 5">
    <name type="scientific">Chilo suppressalis</name>
    <name type="common">Asiatic rice borer moth</name>
    <dbReference type="NCBI Taxonomy" id="168631"/>
    <lineage>
        <taxon>Eukaryota</taxon>
        <taxon>Metazoa</taxon>
        <taxon>Ecdysozoa</taxon>
        <taxon>Arthropoda</taxon>
        <taxon>Hexapoda</taxon>
        <taxon>Insecta</taxon>
        <taxon>Pterygota</taxon>
        <taxon>Neoptera</taxon>
        <taxon>Endopterygota</taxon>
        <taxon>Lepidoptera</taxon>
        <taxon>Glossata</taxon>
        <taxon>Ditrysia</taxon>
        <taxon>Pyraloidea</taxon>
        <taxon>Crambidae</taxon>
        <taxon>Crambinae</taxon>
        <taxon>Chilo</taxon>
    </lineage>
</organism>
<protein>
    <submittedName>
        <fullName evidence="4">Uncharacterized protein</fullName>
    </submittedName>
</protein>
<dbReference type="InterPro" id="IPR020904">
    <property type="entry name" value="Sc_DH/Rdtase_CS"/>
</dbReference>
<dbReference type="PRINTS" id="PR00080">
    <property type="entry name" value="SDRFAMILY"/>
</dbReference>
<evidence type="ECO:0000256" key="1">
    <source>
        <dbReference type="ARBA" id="ARBA00006484"/>
    </source>
</evidence>
<dbReference type="PANTHER" id="PTHR24322">
    <property type="entry name" value="PKSB"/>
    <property type="match status" value="1"/>
</dbReference>
<keyword evidence="2" id="KW-0560">Oxidoreductase</keyword>
<gene>
    <name evidence="4" type="ORF">CHILSU_LOCUS8516</name>
</gene>
<dbReference type="SUPFAM" id="SSF51735">
    <property type="entry name" value="NAD(P)-binding Rossmann-fold domains"/>
    <property type="match status" value="1"/>
</dbReference>
<evidence type="ECO:0000256" key="2">
    <source>
        <dbReference type="ARBA" id="ARBA00023002"/>
    </source>
</evidence>
<sequence>MNNQGVIDKPASGNPRAEEPLAIVAVRLVFEFIWVLLRTHYEIGKAVYQWFLPPKPKDVSEDVILITGAGHGMGREVAMRFGRLGATVVCVDINPANNEDTAKMIKKEKGKAFHYVCDVTDRAAVFQLADKVQREVGDVTILMNNAGIMPCKPLLKQTEKEIRTMMDINVNGILWALQAFLPTMLKNNNGHIVSMASMAGLMGLRNIVPYCGSKYAVRGIMEALAMELHEDLTIATNGIKFTTIYPTMVNTGLCQNPRVRFKAITNVVEKEFAADLIVDAIRREYLEITVPTELWYMNRNPSSDMVKEFAAYLIVNAIRRKYLEFTVPTELWYMNMFIFRILPYKAALAMNDFFGTGLDPHE</sequence>